<dbReference type="SUPFAM" id="SSF48264">
    <property type="entry name" value="Cytochrome P450"/>
    <property type="match status" value="1"/>
</dbReference>
<protein>
    <recommendedName>
        <fullName evidence="4">Cytochrome P450</fullName>
    </recommendedName>
</protein>
<proteinExistence type="predicted"/>
<evidence type="ECO:0000256" key="1">
    <source>
        <dbReference type="SAM" id="Phobius"/>
    </source>
</evidence>
<gene>
    <name evidence="2" type="ORF">SLS56_002156</name>
</gene>
<keyword evidence="1" id="KW-0472">Membrane</keyword>
<keyword evidence="3" id="KW-1185">Reference proteome</keyword>
<feature type="transmembrane region" description="Helical" evidence="1">
    <location>
        <begin position="346"/>
        <end position="368"/>
    </location>
</feature>
<dbReference type="InterPro" id="IPR002401">
    <property type="entry name" value="Cyt_P450_E_grp-I"/>
</dbReference>
<name>A0ABR3T5C2_9PEZI</name>
<dbReference type="Proteomes" id="UP001521116">
    <property type="component" value="Unassembled WGS sequence"/>
</dbReference>
<dbReference type="CDD" id="cd00302">
    <property type="entry name" value="cytochrome_P450"/>
    <property type="match status" value="1"/>
</dbReference>
<dbReference type="Gene3D" id="1.10.630.10">
    <property type="entry name" value="Cytochrome P450"/>
    <property type="match status" value="1"/>
</dbReference>
<sequence>MVVKKFYLIGQGQSSARHFDIGTPKSLEELRAGITSQFNILSPKKLSLYCQGTELQSVEDVLDSDPIGITVDGRSVREPQAPQGLPILGNHLELYPDHVGNHQRLFTRYGCVIKTNNMGRITYLTNNPEIASVVLKDGEYFTKAPSSPNHPLYGIRDETALFLCDTDAPAWKEAHKFVPPSMSPKAVRHYTPLLQKSVDSSFNVLDQIDVRGEAFNVYRFTAKLASEVICQLVLGVTLHHFDSVDAPLHRIMVLLQRYLTLNRRVQTKGAWYSYLPFGDPAQLQRTRKELYALIEQAVSDCKRSGSADLPIHTAALHASCLVDYLARATDESGNKLPRAYLLSNTLALVGAGFVTSSALLSWLVYALVAYPDTQTRLLQELVDAGADAGRAWTYDELQQLSYLDAFVKETQRLHGPSFQPARNARRDVVLPGGWAVPAGAVVIPSLPHMQRHPAHWRDPDRFDADRWARPGEAAARHRSAFVPFAAGARGCVGFNVALQEVKVALAELVYRYHFVDACEEAIEYDPEFIVLRPMNFYARAIRRTSWPEPSPVSGDS</sequence>
<keyword evidence="1" id="KW-1133">Transmembrane helix</keyword>
<dbReference type="PRINTS" id="PR00463">
    <property type="entry name" value="EP450I"/>
</dbReference>
<dbReference type="InterPro" id="IPR050121">
    <property type="entry name" value="Cytochrome_P450_monoxygenase"/>
</dbReference>
<evidence type="ECO:0000313" key="2">
    <source>
        <dbReference type="EMBL" id="KAL1634754.1"/>
    </source>
</evidence>
<evidence type="ECO:0000313" key="3">
    <source>
        <dbReference type="Proteomes" id="UP001521116"/>
    </source>
</evidence>
<reference evidence="2 3" key="1">
    <citation type="submission" date="2024-02" db="EMBL/GenBank/DDBJ databases">
        <title>De novo assembly and annotation of 12 fungi associated with fruit tree decline syndrome in Ontario, Canada.</title>
        <authorList>
            <person name="Sulman M."/>
            <person name="Ellouze W."/>
            <person name="Ilyukhin E."/>
        </authorList>
    </citation>
    <scope>NUCLEOTIDE SEQUENCE [LARGE SCALE GENOMIC DNA]</scope>
    <source>
        <strain evidence="2 3">M1-105</strain>
    </source>
</reference>
<dbReference type="Pfam" id="PF00067">
    <property type="entry name" value="p450"/>
    <property type="match status" value="1"/>
</dbReference>
<organism evidence="2 3">
    <name type="scientific">Neofusicoccum ribis</name>
    <dbReference type="NCBI Taxonomy" id="45134"/>
    <lineage>
        <taxon>Eukaryota</taxon>
        <taxon>Fungi</taxon>
        <taxon>Dikarya</taxon>
        <taxon>Ascomycota</taxon>
        <taxon>Pezizomycotina</taxon>
        <taxon>Dothideomycetes</taxon>
        <taxon>Dothideomycetes incertae sedis</taxon>
        <taxon>Botryosphaeriales</taxon>
        <taxon>Botryosphaeriaceae</taxon>
        <taxon>Neofusicoccum</taxon>
    </lineage>
</organism>
<keyword evidence="1" id="KW-0812">Transmembrane</keyword>
<accession>A0ABR3T5C2</accession>
<dbReference type="PANTHER" id="PTHR24305">
    <property type="entry name" value="CYTOCHROME P450"/>
    <property type="match status" value="1"/>
</dbReference>
<dbReference type="PRINTS" id="PR00385">
    <property type="entry name" value="P450"/>
</dbReference>
<dbReference type="InterPro" id="IPR001128">
    <property type="entry name" value="Cyt_P450"/>
</dbReference>
<dbReference type="InterPro" id="IPR036396">
    <property type="entry name" value="Cyt_P450_sf"/>
</dbReference>
<dbReference type="PANTHER" id="PTHR24305:SF87">
    <property type="entry name" value="CYTOCHROME P450 MONOOXYGENASE ALND-RELATED"/>
    <property type="match status" value="1"/>
</dbReference>
<evidence type="ECO:0008006" key="4">
    <source>
        <dbReference type="Google" id="ProtNLM"/>
    </source>
</evidence>
<dbReference type="EMBL" id="JAJVDC020000014">
    <property type="protein sequence ID" value="KAL1634754.1"/>
    <property type="molecule type" value="Genomic_DNA"/>
</dbReference>
<comment type="caution">
    <text evidence="2">The sequence shown here is derived from an EMBL/GenBank/DDBJ whole genome shotgun (WGS) entry which is preliminary data.</text>
</comment>